<dbReference type="PANTHER" id="PTHR22950">
    <property type="entry name" value="AMINO ACID TRANSPORTER"/>
    <property type="match status" value="1"/>
</dbReference>
<dbReference type="Pfam" id="PF01490">
    <property type="entry name" value="Aa_trans"/>
    <property type="match status" value="1"/>
</dbReference>
<evidence type="ECO:0000256" key="3">
    <source>
        <dbReference type="ARBA" id="ARBA00022989"/>
    </source>
</evidence>
<proteinExistence type="evidence at transcript level"/>
<feature type="region of interest" description="Disordered" evidence="5">
    <location>
        <begin position="1"/>
        <end position="49"/>
    </location>
</feature>
<sequence>MEKEKLNIQRQSYSTFSPMAGNEQKQPLLNGSEENENKRSEKPYNNNEQTEVDIMTQVPENPHATSDAATMMHLLKGNIGTGLLSLPLAIQHAGIIFGPVLLLLMAIICVHCMRLLVKCSKHFCRQEGVPFMDYSTVMKMAARHSPIVKLQQHENAAGTLVNIFLMITQLGFCCVYFVFMAQNIRQVVIQYFPNSTPGDRIFMAMLFVPIALLSFIRHLKILAWFSFLANIATLVSLAIILRYVVEDLPAFNTRPYIANASTIPMFFGTAIYAFEGIGVILPIENEMRNPSHFPGILYSGMSVVSFLYISLGIIGYLKYGDTICGSITLNLPGADPLAQSAKILYSFVIFVGWLIQFYVPMQLAGPWLKKFRFPVAADAAMRISLAALTCLLAIAIPNLGDYIALIGAFSSSFLALIFPPIIHILTFYSPASNEIGEPLIYDENNKRSKKMSKLTMIKDLVIMIIGLVGFLAGTIVAIQNIIKDLGTDDDSDKCSGGAGGITTTAPYYNVTTPAWHGNQTTSFSTPGFV</sequence>
<feature type="transmembrane region" description="Helical" evidence="6">
    <location>
        <begin position="460"/>
        <end position="482"/>
    </location>
</feature>
<feature type="transmembrane region" description="Helical" evidence="6">
    <location>
        <begin position="265"/>
        <end position="283"/>
    </location>
</feature>
<feature type="transmembrane region" description="Helical" evidence="6">
    <location>
        <begin position="93"/>
        <end position="117"/>
    </location>
</feature>
<evidence type="ECO:0000256" key="4">
    <source>
        <dbReference type="ARBA" id="ARBA00023136"/>
    </source>
</evidence>
<dbReference type="GO" id="GO:0015180">
    <property type="term" value="F:L-alanine transmembrane transporter activity"/>
    <property type="evidence" value="ECO:0007669"/>
    <property type="project" value="TreeGrafter"/>
</dbReference>
<accession>A0A6F9DSV0</accession>
<dbReference type="AlphaFoldDB" id="A0A6F9DSV0"/>
<feature type="compositionally biased region" description="Polar residues" evidence="5">
    <location>
        <begin position="8"/>
        <end position="29"/>
    </location>
</feature>
<keyword evidence="2 6" id="KW-0812">Transmembrane</keyword>
<feature type="transmembrane region" description="Helical" evidence="6">
    <location>
        <begin position="200"/>
        <end position="216"/>
    </location>
</feature>
<evidence type="ECO:0000313" key="8">
    <source>
        <dbReference type="EMBL" id="CAB3266251.1"/>
    </source>
</evidence>
<organism evidence="8">
    <name type="scientific">Phallusia mammillata</name>
    <dbReference type="NCBI Taxonomy" id="59560"/>
    <lineage>
        <taxon>Eukaryota</taxon>
        <taxon>Metazoa</taxon>
        <taxon>Chordata</taxon>
        <taxon>Tunicata</taxon>
        <taxon>Ascidiacea</taxon>
        <taxon>Phlebobranchia</taxon>
        <taxon>Ascidiidae</taxon>
        <taxon>Phallusia</taxon>
    </lineage>
</organism>
<feature type="transmembrane region" description="Helical" evidence="6">
    <location>
        <begin position="402"/>
        <end position="425"/>
    </location>
</feature>
<feature type="transmembrane region" description="Helical" evidence="6">
    <location>
        <begin position="337"/>
        <end position="359"/>
    </location>
</feature>
<feature type="domain" description="Amino acid transporter transmembrane" evidence="7">
    <location>
        <begin position="69"/>
        <end position="431"/>
    </location>
</feature>
<protein>
    <submittedName>
        <fullName evidence="8">Proton-coupled amino acid transporter 1</fullName>
    </submittedName>
</protein>
<evidence type="ECO:0000256" key="2">
    <source>
        <dbReference type="ARBA" id="ARBA00022692"/>
    </source>
</evidence>
<feature type="transmembrane region" description="Helical" evidence="6">
    <location>
        <begin position="159"/>
        <end position="180"/>
    </location>
</feature>
<evidence type="ECO:0000259" key="7">
    <source>
        <dbReference type="Pfam" id="PF01490"/>
    </source>
</evidence>
<dbReference type="InterPro" id="IPR013057">
    <property type="entry name" value="AA_transpt_TM"/>
</dbReference>
<evidence type="ECO:0000256" key="1">
    <source>
        <dbReference type="ARBA" id="ARBA00004141"/>
    </source>
</evidence>
<dbReference type="GO" id="GO:0005774">
    <property type="term" value="C:vacuolar membrane"/>
    <property type="evidence" value="ECO:0007669"/>
    <property type="project" value="TreeGrafter"/>
</dbReference>
<keyword evidence="3 6" id="KW-1133">Transmembrane helix</keyword>
<feature type="transmembrane region" description="Helical" evidence="6">
    <location>
        <begin position="379"/>
        <end position="396"/>
    </location>
</feature>
<evidence type="ECO:0000256" key="6">
    <source>
        <dbReference type="SAM" id="Phobius"/>
    </source>
</evidence>
<feature type="transmembrane region" description="Helical" evidence="6">
    <location>
        <begin position="295"/>
        <end position="317"/>
    </location>
</feature>
<reference evidence="8" key="1">
    <citation type="submission" date="2020-04" db="EMBL/GenBank/DDBJ databases">
        <authorList>
            <person name="Neveu A P."/>
        </authorList>
    </citation>
    <scope>NUCLEOTIDE SEQUENCE</scope>
    <source>
        <tissue evidence="8">Whole embryo</tissue>
    </source>
</reference>
<evidence type="ECO:0000256" key="5">
    <source>
        <dbReference type="SAM" id="MobiDB-lite"/>
    </source>
</evidence>
<name>A0A6F9DSV0_9ASCI</name>
<keyword evidence="4 6" id="KW-0472">Membrane</keyword>
<dbReference type="PANTHER" id="PTHR22950:SF349">
    <property type="entry name" value="AMINO ACID TRANSPORTER TRANSMEMBRANE DOMAIN-CONTAINING PROTEIN"/>
    <property type="match status" value="1"/>
</dbReference>
<dbReference type="GO" id="GO:0015193">
    <property type="term" value="F:L-proline transmembrane transporter activity"/>
    <property type="evidence" value="ECO:0007669"/>
    <property type="project" value="TreeGrafter"/>
</dbReference>
<comment type="subcellular location">
    <subcellularLocation>
        <location evidence="1">Membrane</location>
        <topology evidence="1">Multi-pass membrane protein</topology>
    </subcellularLocation>
</comment>
<dbReference type="EMBL" id="LR790389">
    <property type="protein sequence ID" value="CAB3266251.1"/>
    <property type="molecule type" value="mRNA"/>
</dbReference>
<gene>
    <name evidence="8" type="primary">Slc36a1</name>
</gene>
<feature type="transmembrane region" description="Helical" evidence="6">
    <location>
        <begin position="223"/>
        <end position="245"/>
    </location>
</feature>